<dbReference type="Proteomes" id="UP000765507">
    <property type="component" value="Unassembled WGS sequence"/>
</dbReference>
<feature type="region of interest" description="Disordered" evidence="1">
    <location>
        <begin position="18"/>
        <end position="41"/>
    </location>
</feature>
<comment type="caution">
    <text evidence="2">The sequence shown here is derived from an EMBL/GenBank/DDBJ whole genome shotgun (WGS) entry which is preliminary data.</text>
</comment>
<accession>A0A8T1TJS6</accession>
<name>A0A8T1TJS6_CHESE</name>
<evidence type="ECO:0000256" key="1">
    <source>
        <dbReference type="SAM" id="MobiDB-lite"/>
    </source>
</evidence>
<dbReference type="EMBL" id="JAHGAV010000001">
    <property type="protein sequence ID" value="KAG6941237.1"/>
    <property type="molecule type" value="Genomic_DNA"/>
</dbReference>
<proteinExistence type="predicted"/>
<evidence type="ECO:0000313" key="2">
    <source>
        <dbReference type="EMBL" id="KAG6941237.1"/>
    </source>
</evidence>
<keyword evidence="3" id="KW-1185">Reference proteome</keyword>
<protein>
    <submittedName>
        <fullName evidence="2">Uncharacterized protein</fullName>
    </submittedName>
</protein>
<feature type="non-terminal residue" evidence="2">
    <location>
        <position position="1"/>
    </location>
</feature>
<gene>
    <name evidence="2" type="ORF">G0U57_007335</name>
</gene>
<organism evidence="2 3">
    <name type="scientific">Chelydra serpentina</name>
    <name type="common">Snapping turtle</name>
    <name type="synonym">Testudo serpentina</name>
    <dbReference type="NCBI Taxonomy" id="8475"/>
    <lineage>
        <taxon>Eukaryota</taxon>
        <taxon>Metazoa</taxon>
        <taxon>Chordata</taxon>
        <taxon>Craniata</taxon>
        <taxon>Vertebrata</taxon>
        <taxon>Euteleostomi</taxon>
        <taxon>Archelosauria</taxon>
        <taxon>Testudinata</taxon>
        <taxon>Testudines</taxon>
        <taxon>Cryptodira</taxon>
        <taxon>Durocryptodira</taxon>
        <taxon>Americhelydia</taxon>
        <taxon>Chelydroidea</taxon>
        <taxon>Chelydridae</taxon>
        <taxon>Chelydra</taxon>
    </lineage>
</organism>
<dbReference type="OrthoDB" id="10587950at2759"/>
<feature type="compositionally biased region" description="Polar residues" evidence="1">
    <location>
        <begin position="31"/>
        <end position="41"/>
    </location>
</feature>
<reference evidence="2 3" key="1">
    <citation type="journal article" date="2020" name="G3 (Bethesda)">
        <title>Draft Genome of the Common Snapping Turtle, Chelydra serpentina, a Model for Phenotypic Plasticity in Reptiles.</title>
        <authorList>
            <person name="Das D."/>
            <person name="Singh S.K."/>
            <person name="Bierstedt J."/>
            <person name="Erickson A."/>
            <person name="Galli G.L.J."/>
            <person name="Crossley D.A. 2nd"/>
            <person name="Rhen T."/>
        </authorList>
    </citation>
    <scope>NUCLEOTIDE SEQUENCE [LARGE SCALE GENOMIC DNA]</scope>
    <source>
        <strain evidence="2">KW</strain>
    </source>
</reference>
<sequence length="109" mass="11097">NFSPPALWGETVLGGGEITPLPLTAGPAGSDSGSEPASFSGISEAGGLRQLLPAIRGWSLAAVGGSDQRCPQMDLPSSALPWLPGRMVGSRTEPKGLSTCTAASLQHIW</sequence>
<evidence type="ECO:0000313" key="3">
    <source>
        <dbReference type="Proteomes" id="UP000765507"/>
    </source>
</evidence>
<dbReference type="AlphaFoldDB" id="A0A8T1TJS6"/>